<dbReference type="Pfam" id="PF06985">
    <property type="entry name" value="HET"/>
    <property type="match status" value="1"/>
</dbReference>
<dbReference type="InterPro" id="IPR010730">
    <property type="entry name" value="HET"/>
</dbReference>
<keyword evidence="3" id="KW-1185">Reference proteome</keyword>
<sequence>MARSLEYTLSPLPRPEAQIRLLYLIAGNEEDEIHVSLCVHDLDEAPEYNAISYTWGDSHGDKKRIFVDRKPFLVGQNCHYALWQARIHHPNHFVWIDAIYINQHDDAEKSLQVRKMGRVFAEASIVLACVGPHADDSKYLVQCGFDDLGLWTQMTAKEQRSWLRGRVLADRAYRASDALLLRPYWKRVWVAQEVAVAARKTILCGDSRLLWSTVDLPIGQELQFLPTPSPYQPEATADFMGRKLNPYFHPSPTALAQAGSLDFTDVLEAFKSHKCTDPRDHVYGLLALIKWPPGVVPLLPDYSLTAFELAVKVLEILPVDKMMLVVELLKIDLDQPSVRLQSERRRTGCSPSNMATLNGFPQDGLAIEHVTLTQIGTKHLLSTAVSTRDQRLETSQFPAREGDFQLRDSRKPMNLLSDWLATDGSMKRRFGGRIPKLLFQRCETVGLLCHEASTGDFIAPIGREYWDWRGGVFWQYGLVLRQLREDCYMIVGQALLRNGCYKLQFHHLEDENGLILNADLHTAMTLEDLLMLEVQDRKGDGRYHPMRRMGRLATRVVDPDTGDARVRLSNMERTSRSRSPHYRMIRGRGQTGWV</sequence>
<evidence type="ECO:0000313" key="2">
    <source>
        <dbReference type="EMBL" id="KAF2165318.1"/>
    </source>
</evidence>
<dbReference type="RefSeq" id="XP_033666207.1">
    <property type="nucleotide sequence ID" value="XM_033813083.1"/>
</dbReference>
<dbReference type="Proteomes" id="UP000799537">
    <property type="component" value="Unassembled WGS sequence"/>
</dbReference>
<dbReference type="EMBL" id="ML993600">
    <property type="protein sequence ID" value="KAF2165318.1"/>
    <property type="molecule type" value="Genomic_DNA"/>
</dbReference>
<dbReference type="PANTHER" id="PTHR24148">
    <property type="entry name" value="ANKYRIN REPEAT DOMAIN-CONTAINING PROTEIN 39 HOMOLOG-RELATED"/>
    <property type="match status" value="1"/>
</dbReference>
<evidence type="ECO:0000313" key="3">
    <source>
        <dbReference type="Proteomes" id="UP000799537"/>
    </source>
</evidence>
<feature type="domain" description="Heterokaryon incompatibility" evidence="1">
    <location>
        <begin position="48"/>
        <end position="193"/>
    </location>
</feature>
<organism evidence="2 3">
    <name type="scientific">Zasmidium cellare ATCC 36951</name>
    <dbReference type="NCBI Taxonomy" id="1080233"/>
    <lineage>
        <taxon>Eukaryota</taxon>
        <taxon>Fungi</taxon>
        <taxon>Dikarya</taxon>
        <taxon>Ascomycota</taxon>
        <taxon>Pezizomycotina</taxon>
        <taxon>Dothideomycetes</taxon>
        <taxon>Dothideomycetidae</taxon>
        <taxon>Mycosphaerellales</taxon>
        <taxon>Mycosphaerellaceae</taxon>
        <taxon>Zasmidium</taxon>
    </lineage>
</organism>
<dbReference type="OrthoDB" id="3647231at2759"/>
<dbReference type="AlphaFoldDB" id="A0A6A6CGL7"/>
<name>A0A6A6CGL7_ZASCE</name>
<dbReference type="GeneID" id="54566355"/>
<dbReference type="PANTHER" id="PTHR24148:SF73">
    <property type="entry name" value="HET DOMAIN PROTEIN (AFU_ORTHOLOGUE AFUA_8G01020)"/>
    <property type="match status" value="1"/>
</dbReference>
<proteinExistence type="predicted"/>
<gene>
    <name evidence="2" type="ORF">M409DRAFT_55734</name>
</gene>
<dbReference type="InterPro" id="IPR052895">
    <property type="entry name" value="HetReg/Transcr_Mod"/>
</dbReference>
<protein>
    <recommendedName>
        <fullName evidence="1">Heterokaryon incompatibility domain-containing protein</fullName>
    </recommendedName>
</protein>
<evidence type="ECO:0000259" key="1">
    <source>
        <dbReference type="Pfam" id="PF06985"/>
    </source>
</evidence>
<accession>A0A6A6CGL7</accession>
<reference evidence="2" key="1">
    <citation type="journal article" date="2020" name="Stud. Mycol.">
        <title>101 Dothideomycetes genomes: a test case for predicting lifestyles and emergence of pathogens.</title>
        <authorList>
            <person name="Haridas S."/>
            <person name="Albert R."/>
            <person name="Binder M."/>
            <person name="Bloem J."/>
            <person name="Labutti K."/>
            <person name="Salamov A."/>
            <person name="Andreopoulos B."/>
            <person name="Baker S."/>
            <person name="Barry K."/>
            <person name="Bills G."/>
            <person name="Bluhm B."/>
            <person name="Cannon C."/>
            <person name="Castanera R."/>
            <person name="Culley D."/>
            <person name="Daum C."/>
            <person name="Ezra D."/>
            <person name="Gonzalez J."/>
            <person name="Henrissat B."/>
            <person name="Kuo A."/>
            <person name="Liang C."/>
            <person name="Lipzen A."/>
            <person name="Lutzoni F."/>
            <person name="Magnuson J."/>
            <person name="Mondo S."/>
            <person name="Nolan M."/>
            <person name="Ohm R."/>
            <person name="Pangilinan J."/>
            <person name="Park H.-J."/>
            <person name="Ramirez L."/>
            <person name="Alfaro M."/>
            <person name="Sun H."/>
            <person name="Tritt A."/>
            <person name="Yoshinaga Y."/>
            <person name="Zwiers L.-H."/>
            <person name="Turgeon B."/>
            <person name="Goodwin S."/>
            <person name="Spatafora J."/>
            <person name="Crous P."/>
            <person name="Grigoriev I."/>
        </authorList>
    </citation>
    <scope>NUCLEOTIDE SEQUENCE</scope>
    <source>
        <strain evidence="2">ATCC 36951</strain>
    </source>
</reference>